<protein>
    <submittedName>
        <fullName evidence="1">Uncharacterized protein</fullName>
    </submittedName>
</protein>
<dbReference type="SUPFAM" id="SSF82199">
    <property type="entry name" value="SET domain"/>
    <property type="match status" value="1"/>
</dbReference>
<dbReference type="Proteomes" id="UP001418222">
    <property type="component" value="Unassembled WGS sequence"/>
</dbReference>
<dbReference type="CDD" id="cd10527">
    <property type="entry name" value="SET_LSMT"/>
    <property type="match status" value="1"/>
</dbReference>
<organism evidence="1 2">
    <name type="scientific">Platanthera zijinensis</name>
    <dbReference type="NCBI Taxonomy" id="2320716"/>
    <lineage>
        <taxon>Eukaryota</taxon>
        <taxon>Viridiplantae</taxon>
        <taxon>Streptophyta</taxon>
        <taxon>Embryophyta</taxon>
        <taxon>Tracheophyta</taxon>
        <taxon>Spermatophyta</taxon>
        <taxon>Magnoliopsida</taxon>
        <taxon>Liliopsida</taxon>
        <taxon>Asparagales</taxon>
        <taxon>Orchidaceae</taxon>
        <taxon>Orchidoideae</taxon>
        <taxon>Orchideae</taxon>
        <taxon>Orchidinae</taxon>
        <taxon>Platanthera</taxon>
    </lineage>
</organism>
<dbReference type="EMBL" id="JBBWWQ010000003">
    <property type="protein sequence ID" value="KAK8952190.1"/>
    <property type="molecule type" value="Genomic_DNA"/>
</dbReference>
<comment type="caution">
    <text evidence="1">The sequence shown here is derived from an EMBL/GenBank/DDBJ whole genome shotgun (WGS) entry which is preliminary data.</text>
</comment>
<sequence length="430" mass="49258">MSRRMRAFKRWMVSHCIVYSDALEFVDSPDDGISVRALYDLKEGDLVATIPKRSCLTIRTSGISPLIEASGLDGCLGLALALMYERSLGAASPWEGYLQILPDRECVPFTWSLEEVDDLLVGTELHKIVISTRQTVKEDKIFLVEDWKEYIEPLIQSGPLEMDWAYFGVKQYFSAKSLIASRSFEIDEYHGSVNGPNGTLEMIVVKEVEAGGEVFNTYGCMGNAALLHKYGFTESNNPFNIVNIDLDQFLVWCSSSFSNRYCRSRLASWRKLKFSGCFSQVDSEYFEIDSDGEPQLELRILLYVMFLSETMHQKLNCGIDSLTRATEADKLIKLLEMTQTDSREQRSEDLEELLLTDDVCQSLLCLADIRETLYGTSSLKEEISRLQNCCRMKERKLYYSLVLRLSERKIIGRLRSYAHRYLNRQKAKCK</sequence>
<dbReference type="PANTHER" id="PTHR13271">
    <property type="entry name" value="UNCHARACTERIZED PUTATIVE METHYLTRANSFERASE"/>
    <property type="match status" value="1"/>
</dbReference>
<evidence type="ECO:0000313" key="1">
    <source>
        <dbReference type="EMBL" id="KAK8952190.1"/>
    </source>
</evidence>
<keyword evidence="2" id="KW-1185">Reference proteome</keyword>
<gene>
    <name evidence="1" type="ORF">KSP39_PZI004246</name>
</gene>
<proteinExistence type="predicted"/>
<evidence type="ECO:0000313" key="2">
    <source>
        <dbReference type="Proteomes" id="UP001418222"/>
    </source>
</evidence>
<dbReference type="InterPro" id="IPR046341">
    <property type="entry name" value="SET_dom_sf"/>
</dbReference>
<reference evidence="1 2" key="1">
    <citation type="journal article" date="2022" name="Nat. Plants">
        <title>Genomes of leafy and leafless Platanthera orchids illuminate the evolution of mycoheterotrophy.</title>
        <authorList>
            <person name="Li M.H."/>
            <person name="Liu K.W."/>
            <person name="Li Z."/>
            <person name="Lu H.C."/>
            <person name="Ye Q.L."/>
            <person name="Zhang D."/>
            <person name="Wang J.Y."/>
            <person name="Li Y.F."/>
            <person name="Zhong Z.M."/>
            <person name="Liu X."/>
            <person name="Yu X."/>
            <person name="Liu D.K."/>
            <person name="Tu X.D."/>
            <person name="Liu B."/>
            <person name="Hao Y."/>
            <person name="Liao X.Y."/>
            <person name="Jiang Y.T."/>
            <person name="Sun W.H."/>
            <person name="Chen J."/>
            <person name="Chen Y.Q."/>
            <person name="Ai Y."/>
            <person name="Zhai J.W."/>
            <person name="Wu S.S."/>
            <person name="Zhou Z."/>
            <person name="Hsiao Y.Y."/>
            <person name="Wu W.L."/>
            <person name="Chen Y.Y."/>
            <person name="Lin Y.F."/>
            <person name="Hsu J.L."/>
            <person name="Li C.Y."/>
            <person name="Wang Z.W."/>
            <person name="Zhao X."/>
            <person name="Zhong W.Y."/>
            <person name="Ma X.K."/>
            <person name="Ma L."/>
            <person name="Huang J."/>
            <person name="Chen G.Z."/>
            <person name="Huang M.Z."/>
            <person name="Huang L."/>
            <person name="Peng D.H."/>
            <person name="Luo Y.B."/>
            <person name="Zou S.Q."/>
            <person name="Chen S.P."/>
            <person name="Lan S."/>
            <person name="Tsai W.C."/>
            <person name="Van de Peer Y."/>
            <person name="Liu Z.J."/>
        </authorList>
    </citation>
    <scope>NUCLEOTIDE SEQUENCE [LARGE SCALE GENOMIC DNA]</scope>
    <source>
        <strain evidence="1">Lor287</strain>
    </source>
</reference>
<dbReference type="InterPro" id="IPR011383">
    <property type="entry name" value="N-lys_methylase_SETD6"/>
</dbReference>
<dbReference type="Gene3D" id="3.90.1410.10">
    <property type="entry name" value="set domain protein methyltransferase, domain 1"/>
    <property type="match status" value="1"/>
</dbReference>
<dbReference type="GO" id="GO:0005634">
    <property type="term" value="C:nucleus"/>
    <property type="evidence" value="ECO:0007669"/>
    <property type="project" value="TreeGrafter"/>
</dbReference>
<name>A0AAP0BYR1_9ASPA</name>
<accession>A0AAP0BYR1</accession>
<dbReference type="PIRSF" id="PIRSF011771">
    <property type="entry name" value="RMS1_SET"/>
    <property type="match status" value="1"/>
</dbReference>
<dbReference type="AlphaFoldDB" id="A0AAP0BYR1"/>
<dbReference type="PANTHER" id="PTHR13271:SF34">
    <property type="entry name" value="N-LYSINE METHYLTRANSFERASE SETD6"/>
    <property type="match status" value="1"/>
</dbReference>
<dbReference type="InterPro" id="IPR050600">
    <property type="entry name" value="SETD3_SETD6_MTase"/>
</dbReference>
<dbReference type="GO" id="GO:0016279">
    <property type="term" value="F:protein-lysine N-methyltransferase activity"/>
    <property type="evidence" value="ECO:0007669"/>
    <property type="project" value="InterPro"/>
</dbReference>